<dbReference type="Pfam" id="PF14016">
    <property type="entry name" value="DUF4232"/>
    <property type="match status" value="1"/>
</dbReference>
<reference evidence="4 5" key="1">
    <citation type="journal article" date="2019" name="Int. J. Syst. Evol. Microbiol.">
        <title>The Global Catalogue of Microorganisms (GCM) 10K type strain sequencing project: providing services to taxonomists for standard genome sequencing and annotation.</title>
        <authorList>
            <consortium name="The Broad Institute Genomics Platform"/>
            <consortium name="The Broad Institute Genome Sequencing Center for Infectious Disease"/>
            <person name="Wu L."/>
            <person name="Ma J."/>
        </authorList>
    </citation>
    <scope>NUCLEOTIDE SEQUENCE [LARGE SCALE GENOMIC DNA]</scope>
    <source>
        <strain evidence="4 5">JCM 4542</strain>
    </source>
</reference>
<feature type="compositionally biased region" description="Acidic residues" evidence="1">
    <location>
        <begin position="61"/>
        <end position="71"/>
    </location>
</feature>
<feature type="domain" description="DUF4232" evidence="3">
    <location>
        <begin position="87"/>
        <end position="215"/>
    </location>
</feature>
<accession>A0ABN3TLC2</accession>
<feature type="chain" id="PRO_5045864143" description="DUF4232 domain-containing protein" evidence="2">
    <location>
        <begin position="24"/>
        <end position="224"/>
    </location>
</feature>
<proteinExistence type="predicted"/>
<evidence type="ECO:0000259" key="3">
    <source>
        <dbReference type="Pfam" id="PF14016"/>
    </source>
</evidence>
<organism evidence="4 5">
    <name type="scientific">Streptomyces luteosporeus</name>
    <dbReference type="NCBI Taxonomy" id="173856"/>
    <lineage>
        <taxon>Bacteria</taxon>
        <taxon>Bacillati</taxon>
        <taxon>Actinomycetota</taxon>
        <taxon>Actinomycetes</taxon>
        <taxon>Kitasatosporales</taxon>
        <taxon>Streptomycetaceae</taxon>
        <taxon>Streptomyces</taxon>
    </lineage>
</organism>
<dbReference type="InterPro" id="IPR025326">
    <property type="entry name" value="DUF4232"/>
</dbReference>
<gene>
    <name evidence="4" type="ORF">GCM10010315_04800</name>
</gene>
<feature type="region of interest" description="Disordered" evidence="1">
    <location>
        <begin position="164"/>
        <end position="211"/>
    </location>
</feature>
<keyword evidence="5" id="KW-1185">Reference proteome</keyword>
<feature type="region of interest" description="Disordered" evidence="1">
    <location>
        <begin position="23"/>
        <end position="89"/>
    </location>
</feature>
<dbReference type="RefSeq" id="WP_344432938.1">
    <property type="nucleotide sequence ID" value="NZ_BAAASL010000002.1"/>
</dbReference>
<evidence type="ECO:0000256" key="2">
    <source>
        <dbReference type="SAM" id="SignalP"/>
    </source>
</evidence>
<name>A0ABN3TLC2_9ACTN</name>
<dbReference type="EMBL" id="BAAASL010000002">
    <property type="protein sequence ID" value="GAA2708437.1"/>
    <property type="molecule type" value="Genomic_DNA"/>
</dbReference>
<evidence type="ECO:0000313" key="4">
    <source>
        <dbReference type="EMBL" id="GAA2708437.1"/>
    </source>
</evidence>
<evidence type="ECO:0000256" key="1">
    <source>
        <dbReference type="SAM" id="MobiDB-lite"/>
    </source>
</evidence>
<dbReference type="Proteomes" id="UP001500886">
    <property type="component" value="Unassembled WGS sequence"/>
</dbReference>
<sequence length="224" mass="22329">MTTRTLRIAVAALTTAAALTLTACGGGSDSGSGQAEDEQQAAATGSPSAAPEPQTLAGDEGGGEGGEDDGEAGTTVDDKAGEKGDACGPGTVKVEVKAVSSPAHHVVLVATNTSDAACVAYGFPFLRFDQDQATVGVEEKSRTQGRLTLAPGKSAYAGVLASAADGSGGSGHDAEQISVGFQTPAGEPLSSEPAHPDLPGGTLRVDDTARTTYWQPDEASALKW</sequence>
<protein>
    <recommendedName>
        <fullName evidence="3">DUF4232 domain-containing protein</fullName>
    </recommendedName>
</protein>
<evidence type="ECO:0000313" key="5">
    <source>
        <dbReference type="Proteomes" id="UP001500886"/>
    </source>
</evidence>
<feature type="compositionally biased region" description="Basic and acidic residues" evidence="1">
    <location>
        <begin position="76"/>
        <end position="85"/>
    </location>
</feature>
<feature type="signal peptide" evidence="2">
    <location>
        <begin position="1"/>
        <end position="23"/>
    </location>
</feature>
<comment type="caution">
    <text evidence="4">The sequence shown here is derived from an EMBL/GenBank/DDBJ whole genome shotgun (WGS) entry which is preliminary data.</text>
</comment>
<dbReference type="PROSITE" id="PS51257">
    <property type="entry name" value="PROKAR_LIPOPROTEIN"/>
    <property type="match status" value="1"/>
</dbReference>
<keyword evidence="2" id="KW-0732">Signal</keyword>